<dbReference type="PROSITE" id="PS00908">
    <property type="entry name" value="MR_MLE_1"/>
    <property type="match status" value="1"/>
</dbReference>
<keyword evidence="1" id="KW-0456">Lyase</keyword>
<gene>
    <name evidence="3" type="ORF">FUA24_05900</name>
</gene>
<evidence type="ECO:0000313" key="4">
    <source>
        <dbReference type="Proteomes" id="UP000323930"/>
    </source>
</evidence>
<dbReference type="InterPro" id="IPR034593">
    <property type="entry name" value="DgoD-like"/>
</dbReference>
<evidence type="ECO:0000313" key="3">
    <source>
        <dbReference type="EMBL" id="TYA84185.1"/>
    </source>
</evidence>
<dbReference type="SUPFAM" id="SSF54826">
    <property type="entry name" value="Enolase N-terminal domain-like"/>
    <property type="match status" value="1"/>
</dbReference>
<dbReference type="SUPFAM" id="SSF51604">
    <property type="entry name" value="Enolase C-terminal domain-like"/>
    <property type="match status" value="1"/>
</dbReference>
<evidence type="ECO:0000256" key="1">
    <source>
        <dbReference type="ARBA" id="ARBA00023239"/>
    </source>
</evidence>
<dbReference type="InterPro" id="IPR036849">
    <property type="entry name" value="Enolase-like_C_sf"/>
</dbReference>
<dbReference type="CDD" id="cd03316">
    <property type="entry name" value="MR_like"/>
    <property type="match status" value="1"/>
</dbReference>
<dbReference type="Gene3D" id="3.30.390.10">
    <property type="entry name" value="Enolase-like, N-terminal domain"/>
    <property type="match status" value="1"/>
</dbReference>
<dbReference type="SFLD" id="SFLDS00001">
    <property type="entry name" value="Enolase"/>
    <property type="match status" value="1"/>
</dbReference>
<proteinExistence type="predicted"/>
<dbReference type="Proteomes" id="UP000323930">
    <property type="component" value="Unassembled WGS sequence"/>
</dbReference>
<dbReference type="PANTHER" id="PTHR48080">
    <property type="entry name" value="D-GALACTONATE DEHYDRATASE-RELATED"/>
    <property type="match status" value="1"/>
</dbReference>
<dbReference type="RefSeq" id="WP_148540535.1">
    <property type="nucleotide sequence ID" value="NZ_VSDQ01000409.1"/>
</dbReference>
<evidence type="ECO:0000259" key="2">
    <source>
        <dbReference type="SMART" id="SM00922"/>
    </source>
</evidence>
<dbReference type="InterPro" id="IPR013342">
    <property type="entry name" value="Mandelate_racemase_C"/>
</dbReference>
<feature type="domain" description="Mandelate racemase/muconate lactonizing enzyme C-terminal" evidence="2">
    <location>
        <begin position="128"/>
        <end position="238"/>
    </location>
</feature>
<dbReference type="Gene3D" id="3.20.20.120">
    <property type="entry name" value="Enolase-like C-terminal domain"/>
    <property type="match status" value="1"/>
</dbReference>
<dbReference type="InterPro" id="IPR029017">
    <property type="entry name" value="Enolase-like_N"/>
</dbReference>
<dbReference type="InterPro" id="IPR013341">
    <property type="entry name" value="Mandelate_racemase_N_dom"/>
</dbReference>
<dbReference type="SMART" id="SM00922">
    <property type="entry name" value="MR_MLE"/>
    <property type="match status" value="1"/>
</dbReference>
<dbReference type="GO" id="GO:0016829">
    <property type="term" value="F:lyase activity"/>
    <property type="evidence" value="ECO:0007669"/>
    <property type="project" value="UniProtKB-KW"/>
</dbReference>
<dbReference type="InterPro" id="IPR029065">
    <property type="entry name" value="Enolase_C-like"/>
</dbReference>
<dbReference type="OrthoDB" id="9775391at2"/>
<organism evidence="3 4">
    <name type="scientific">Seonamhaeicola marinus</name>
    <dbReference type="NCBI Taxonomy" id="1912246"/>
    <lineage>
        <taxon>Bacteria</taxon>
        <taxon>Pseudomonadati</taxon>
        <taxon>Bacteroidota</taxon>
        <taxon>Flavobacteriia</taxon>
        <taxon>Flavobacteriales</taxon>
        <taxon>Flavobacteriaceae</taxon>
    </lineage>
</organism>
<dbReference type="GO" id="GO:0009063">
    <property type="term" value="P:amino acid catabolic process"/>
    <property type="evidence" value="ECO:0007669"/>
    <property type="project" value="InterPro"/>
</dbReference>
<dbReference type="GO" id="GO:0016854">
    <property type="term" value="F:racemase and epimerase activity"/>
    <property type="evidence" value="ECO:0007669"/>
    <property type="project" value="UniProtKB-ARBA"/>
</dbReference>
<reference evidence="3 4" key="1">
    <citation type="submission" date="2019-08" db="EMBL/GenBank/DDBJ databases">
        <title>Seonamhaeicola sediminis sp. nov., isolated from marine sediment.</title>
        <authorList>
            <person name="Cao W.R."/>
        </authorList>
    </citation>
    <scope>NUCLEOTIDE SEQUENCE [LARGE SCALE GENOMIC DNA]</scope>
    <source>
        <strain evidence="3 4">B011</strain>
    </source>
</reference>
<protein>
    <submittedName>
        <fullName evidence="3">Mandelate racemase/muconate lactonizing enzyme family protein</fullName>
    </submittedName>
</protein>
<comment type="caution">
    <text evidence="3">The sequence shown here is derived from an EMBL/GenBank/DDBJ whole genome shotgun (WGS) entry which is preliminary data.</text>
</comment>
<name>A0A5D0IK75_9FLAO</name>
<dbReference type="PANTHER" id="PTHR48080:SF2">
    <property type="entry name" value="D-GALACTONATE DEHYDRATASE"/>
    <property type="match status" value="1"/>
</dbReference>
<dbReference type="SFLD" id="SFLDG00179">
    <property type="entry name" value="mandelate_racemase"/>
    <property type="match status" value="1"/>
</dbReference>
<sequence length="385" mass="43220">MKISAVKTFPVNIGSGSQLVIKIETDSGIHGWGASGLSGRELAVIGAIEHYRPLLIGRNPMQIGAIWQDLYRGQYFEGGRVLTAAISAIDIALHDIKGKALNVPVYELLGGKQRDYVECFASVRFSTFDELMEQSKRMVSEGWNMLRLAPAEFEAQEDISLFEPRDSIALLSDWMVKLRKEVGFKVTIGIDYHTRLTPAETYSFMKRMPEGTLDFIEEPIRDENPEAYENLRKMIDIPFAIGEEFSSKWQFLPFIERNITQYARIDVCNVGGITESMKVASMAEAHYIDLMPHNPLGPICTAATIHVAAACSNFSWLEEVNTGAHVLTNDPNYYPVQHKLEGPRYPVPTGPGLGVEFNEELALKEGFKPIEIPRLKRKDGSFTNW</sequence>
<dbReference type="InterPro" id="IPR018110">
    <property type="entry name" value="Mandel_Rmase/mucon_lact_enz_CS"/>
</dbReference>
<accession>A0A5D0IK75</accession>
<dbReference type="AlphaFoldDB" id="A0A5D0IK75"/>
<dbReference type="Pfam" id="PF02746">
    <property type="entry name" value="MR_MLE_N"/>
    <property type="match status" value="1"/>
</dbReference>
<dbReference type="EMBL" id="VSDQ01000409">
    <property type="protein sequence ID" value="TYA84185.1"/>
    <property type="molecule type" value="Genomic_DNA"/>
</dbReference>
<dbReference type="Pfam" id="PF13378">
    <property type="entry name" value="MR_MLE_C"/>
    <property type="match status" value="1"/>
</dbReference>
<keyword evidence="4" id="KW-1185">Reference proteome</keyword>